<protein>
    <submittedName>
        <fullName evidence="1 2">Histone acetyltransferase</fullName>
    </submittedName>
</protein>
<dbReference type="EMBL" id="KE525079">
    <property type="protein sequence ID" value="KFB41334.1"/>
    <property type="molecule type" value="Genomic_DNA"/>
</dbReference>
<proteinExistence type="predicted"/>
<dbReference type="EnsemblMetazoa" id="ASIC008817-RA">
    <property type="protein sequence ID" value="ASIC008817-PA"/>
    <property type="gene ID" value="ASIC008817"/>
</dbReference>
<dbReference type="AlphaFoldDB" id="A0A084VTP0"/>
<dbReference type="Proteomes" id="UP000030765">
    <property type="component" value="Unassembled WGS sequence"/>
</dbReference>
<keyword evidence="3" id="KW-1185">Reference proteome</keyword>
<evidence type="ECO:0000313" key="2">
    <source>
        <dbReference type="EnsemblMetazoa" id="ASIC008817-PA"/>
    </source>
</evidence>
<reference evidence="1 3" key="1">
    <citation type="journal article" date="2014" name="BMC Genomics">
        <title>Genome sequence of Anopheles sinensis provides insight into genetics basis of mosquito competence for malaria parasites.</title>
        <authorList>
            <person name="Zhou D."/>
            <person name="Zhang D."/>
            <person name="Ding G."/>
            <person name="Shi L."/>
            <person name="Hou Q."/>
            <person name="Ye Y."/>
            <person name="Xu Y."/>
            <person name="Zhou H."/>
            <person name="Xiong C."/>
            <person name="Li S."/>
            <person name="Yu J."/>
            <person name="Hong S."/>
            <person name="Yu X."/>
            <person name="Zou P."/>
            <person name="Chen C."/>
            <person name="Chang X."/>
            <person name="Wang W."/>
            <person name="Lv Y."/>
            <person name="Sun Y."/>
            <person name="Ma L."/>
            <person name="Shen B."/>
            <person name="Zhu C."/>
        </authorList>
    </citation>
    <scope>NUCLEOTIDE SEQUENCE [LARGE SCALE GENOMIC DNA]</scope>
</reference>
<dbReference type="GO" id="GO:0016740">
    <property type="term" value="F:transferase activity"/>
    <property type="evidence" value="ECO:0007669"/>
    <property type="project" value="UniProtKB-KW"/>
</dbReference>
<organism evidence="1">
    <name type="scientific">Anopheles sinensis</name>
    <name type="common">Mosquito</name>
    <dbReference type="NCBI Taxonomy" id="74873"/>
    <lineage>
        <taxon>Eukaryota</taxon>
        <taxon>Metazoa</taxon>
        <taxon>Ecdysozoa</taxon>
        <taxon>Arthropoda</taxon>
        <taxon>Hexapoda</taxon>
        <taxon>Insecta</taxon>
        <taxon>Pterygota</taxon>
        <taxon>Neoptera</taxon>
        <taxon>Endopterygota</taxon>
        <taxon>Diptera</taxon>
        <taxon>Nematocera</taxon>
        <taxon>Culicoidea</taxon>
        <taxon>Culicidae</taxon>
        <taxon>Anophelinae</taxon>
        <taxon>Anopheles</taxon>
    </lineage>
</organism>
<keyword evidence="1" id="KW-0808">Transferase</keyword>
<reference evidence="2" key="2">
    <citation type="submission" date="2020-05" db="UniProtKB">
        <authorList>
            <consortium name="EnsemblMetazoa"/>
        </authorList>
    </citation>
    <scope>IDENTIFICATION</scope>
</reference>
<gene>
    <name evidence="1" type="ORF">ZHAS_00008817</name>
</gene>
<evidence type="ECO:0000313" key="3">
    <source>
        <dbReference type="Proteomes" id="UP000030765"/>
    </source>
</evidence>
<evidence type="ECO:0000313" key="1">
    <source>
        <dbReference type="EMBL" id="KFB41334.1"/>
    </source>
</evidence>
<name>A0A084VTP0_ANOSI</name>
<accession>A0A084VTP0</accession>
<sequence length="199" mass="21810">MASLPLASRSASCGRGSFWAKPSGHSLGTAIVFGLVRGNMKHEWRDLRWRESRLRPTPGLAKRRRICLISGFIRTRGVHFLPANRRFEVVVEWVALRESLALNGAMEREVKGGGGAAGRAEVRKIKGTHLIVRFISCAPLLGASAACRLSSHRLLVGWLVWGTGPCGLDISLCNAWKGLSANAVREARVLLESEECTRK</sequence>
<dbReference type="EMBL" id="ATLV01016369">
    <property type="status" value="NOT_ANNOTATED_CDS"/>
    <property type="molecule type" value="Genomic_DNA"/>
</dbReference>
<dbReference type="VEuPathDB" id="VectorBase:ASIC008817"/>